<keyword evidence="10" id="KW-1185">Reference proteome</keyword>
<evidence type="ECO:0000256" key="2">
    <source>
        <dbReference type="ARBA" id="ARBA00005417"/>
    </source>
</evidence>
<dbReference type="AlphaFoldDB" id="A0A841DQ46"/>
<keyword evidence="7" id="KW-0472">Membrane</keyword>
<evidence type="ECO:0000256" key="1">
    <source>
        <dbReference type="ARBA" id="ARBA00004202"/>
    </source>
</evidence>
<comment type="subcellular location">
    <subcellularLocation>
        <location evidence="1">Cell membrane</location>
        <topology evidence="1">Peripheral membrane protein</topology>
    </subcellularLocation>
</comment>
<dbReference type="PANTHER" id="PTHR43297">
    <property type="entry name" value="OLIGOPEPTIDE TRANSPORT ATP-BINDING PROTEIN APPD"/>
    <property type="match status" value="1"/>
</dbReference>
<evidence type="ECO:0000256" key="7">
    <source>
        <dbReference type="ARBA" id="ARBA00023136"/>
    </source>
</evidence>
<dbReference type="GO" id="GO:0005886">
    <property type="term" value="C:plasma membrane"/>
    <property type="evidence" value="ECO:0007669"/>
    <property type="project" value="UniProtKB-SubCell"/>
</dbReference>
<keyword evidence="6 9" id="KW-0067">ATP-binding</keyword>
<evidence type="ECO:0000259" key="8">
    <source>
        <dbReference type="PROSITE" id="PS50893"/>
    </source>
</evidence>
<evidence type="ECO:0000313" key="10">
    <source>
        <dbReference type="Proteomes" id="UP000558997"/>
    </source>
</evidence>
<gene>
    <name evidence="9" type="ORF">HDA44_003310</name>
</gene>
<evidence type="ECO:0000256" key="4">
    <source>
        <dbReference type="ARBA" id="ARBA00022475"/>
    </source>
</evidence>
<dbReference type="PANTHER" id="PTHR43297:SF2">
    <property type="entry name" value="DIPEPTIDE TRANSPORT ATP-BINDING PROTEIN DPPD"/>
    <property type="match status" value="1"/>
</dbReference>
<feature type="domain" description="ABC transporter" evidence="8">
    <location>
        <begin position="10"/>
        <end position="257"/>
    </location>
</feature>
<keyword evidence="5" id="KW-0547">Nucleotide-binding</keyword>
<dbReference type="InterPro" id="IPR003439">
    <property type="entry name" value="ABC_transporter-like_ATP-bd"/>
</dbReference>
<dbReference type="GO" id="GO:0015833">
    <property type="term" value="P:peptide transport"/>
    <property type="evidence" value="ECO:0007669"/>
    <property type="project" value="InterPro"/>
</dbReference>
<protein>
    <submittedName>
        <fullName evidence="9">Oligopeptide/dipeptide ABC transporter ATP-binding protein</fullName>
    </submittedName>
</protein>
<dbReference type="Gene3D" id="3.40.50.300">
    <property type="entry name" value="P-loop containing nucleotide triphosphate hydrolases"/>
    <property type="match status" value="1"/>
</dbReference>
<dbReference type="NCBIfam" id="TIGR01727">
    <property type="entry name" value="oligo_HPY"/>
    <property type="match status" value="1"/>
</dbReference>
<comment type="similarity">
    <text evidence="2">Belongs to the ABC transporter superfamily.</text>
</comment>
<name>A0A841DQ46_9ACTN</name>
<dbReference type="InterPro" id="IPR003593">
    <property type="entry name" value="AAA+_ATPase"/>
</dbReference>
<evidence type="ECO:0000256" key="5">
    <source>
        <dbReference type="ARBA" id="ARBA00022741"/>
    </source>
</evidence>
<dbReference type="Proteomes" id="UP000558997">
    <property type="component" value="Unassembled WGS sequence"/>
</dbReference>
<dbReference type="Pfam" id="PF00005">
    <property type="entry name" value="ABC_tran"/>
    <property type="match status" value="1"/>
</dbReference>
<dbReference type="InterPro" id="IPR017871">
    <property type="entry name" value="ABC_transporter-like_CS"/>
</dbReference>
<accession>A0A841DQ46</accession>
<comment type="caution">
    <text evidence="9">The sequence shown here is derived from an EMBL/GenBank/DDBJ whole genome shotgun (WGS) entry which is preliminary data.</text>
</comment>
<organism evidence="9 10">
    <name type="scientific">Kribbella solani</name>
    <dbReference type="NCBI Taxonomy" id="236067"/>
    <lineage>
        <taxon>Bacteria</taxon>
        <taxon>Bacillati</taxon>
        <taxon>Actinomycetota</taxon>
        <taxon>Actinomycetes</taxon>
        <taxon>Propionibacteriales</taxon>
        <taxon>Kribbellaceae</taxon>
        <taxon>Kribbella</taxon>
    </lineage>
</organism>
<dbReference type="Pfam" id="PF08352">
    <property type="entry name" value="oligo_HPY"/>
    <property type="match status" value="1"/>
</dbReference>
<dbReference type="GO" id="GO:0016887">
    <property type="term" value="F:ATP hydrolysis activity"/>
    <property type="evidence" value="ECO:0007669"/>
    <property type="project" value="InterPro"/>
</dbReference>
<evidence type="ECO:0000313" key="9">
    <source>
        <dbReference type="EMBL" id="MBB5979969.1"/>
    </source>
</evidence>
<reference evidence="9 10" key="1">
    <citation type="submission" date="2020-08" db="EMBL/GenBank/DDBJ databases">
        <title>Sequencing the genomes of 1000 actinobacteria strains.</title>
        <authorList>
            <person name="Klenk H.-P."/>
        </authorList>
    </citation>
    <scope>NUCLEOTIDE SEQUENCE [LARGE SCALE GENOMIC DNA]</scope>
    <source>
        <strain evidence="9 10">DSM 17294</strain>
    </source>
</reference>
<dbReference type="InterPro" id="IPR013563">
    <property type="entry name" value="Oligopep_ABC_C"/>
</dbReference>
<dbReference type="EMBL" id="JACHNF010000001">
    <property type="protein sequence ID" value="MBB5979969.1"/>
    <property type="molecule type" value="Genomic_DNA"/>
</dbReference>
<dbReference type="GO" id="GO:0005524">
    <property type="term" value="F:ATP binding"/>
    <property type="evidence" value="ECO:0007669"/>
    <property type="project" value="UniProtKB-KW"/>
</dbReference>
<dbReference type="InterPro" id="IPR027417">
    <property type="entry name" value="P-loop_NTPase"/>
</dbReference>
<dbReference type="SMART" id="SM00382">
    <property type="entry name" value="AAA"/>
    <property type="match status" value="1"/>
</dbReference>
<sequence>MAAEHPLLTVQGLTISTVGPNPVTLVDDVSLSVQAGQTLGLVGESGSGKSLTLRSLIGLLPRGVEVSAGSIDFEGRELAGATARDLRAVRGRQVGMIFQDPMTALNPVMTVGAQIAEAPRFELGLSRKAAYERAVGLMSEVGIPDAARRARAYPHEFSGGMRQRVMIAAALACSPRILLCDEPTTALDVTTQAQILKIIESLRVSNELAVVFVTHDLAVVAQLCEQVAVMYAGQIVEAGRTAEIFRAPRHAYTLGLLRSAPDLVVSRDRLHSIPGLPPDPAQASRGCRFAPRCTFSDALCTEGNLAPLPLLSFGSGERRCRCVHQDVVARSVEEEPVIKDA</sequence>
<keyword evidence="3" id="KW-0813">Transport</keyword>
<dbReference type="InterPro" id="IPR050388">
    <property type="entry name" value="ABC_Ni/Peptide_Import"/>
</dbReference>
<proteinExistence type="inferred from homology"/>
<dbReference type="CDD" id="cd03257">
    <property type="entry name" value="ABC_NikE_OppD_transporters"/>
    <property type="match status" value="1"/>
</dbReference>
<keyword evidence="4" id="KW-1003">Cell membrane</keyword>
<evidence type="ECO:0000256" key="3">
    <source>
        <dbReference type="ARBA" id="ARBA00022448"/>
    </source>
</evidence>
<dbReference type="PROSITE" id="PS50893">
    <property type="entry name" value="ABC_TRANSPORTER_2"/>
    <property type="match status" value="1"/>
</dbReference>
<dbReference type="SUPFAM" id="SSF52540">
    <property type="entry name" value="P-loop containing nucleoside triphosphate hydrolases"/>
    <property type="match status" value="1"/>
</dbReference>
<evidence type="ECO:0000256" key="6">
    <source>
        <dbReference type="ARBA" id="ARBA00022840"/>
    </source>
</evidence>
<dbReference type="RefSeq" id="WP_184835335.1">
    <property type="nucleotide sequence ID" value="NZ_BAAAVN010000006.1"/>
</dbReference>
<dbReference type="PROSITE" id="PS00211">
    <property type="entry name" value="ABC_TRANSPORTER_1"/>
    <property type="match status" value="1"/>
</dbReference>
<dbReference type="FunFam" id="3.40.50.300:FF:000016">
    <property type="entry name" value="Oligopeptide ABC transporter ATP-binding component"/>
    <property type="match status" value="1"/>
</dbReference>